<reference evidence="2 3" key="1">
    <citation type="submission" date="2018-03" db="EMBL/GenBank/DDBJ databases">
        <authorList>
            <person name="Keele B.F."/>
        </authorList>
    </citation>
    <scope>NUCLEOTIDE SEQUENCE [LARGE SCALE GENOMIC DNA]</scope>
    <source>
        <strain evidence="2 3">D20</strain>
    </source>
</reference>
<gene>
    <name evidence="2" type="ORF">C8261_02570</name>
</gene>
<name>A0A2T4IIJ2_9RHOO</name>
<reference evidence="2 3" key="2">
    <citation type="submission" date="2018-04" db="EMBL/GenBank/DDBJ databases">
        <title>Thauera lacus sp. nov., isolated from an saline lake in Inner Mongolia, China.</title>
        <authorList>
            <person name="Liang Q.-Y."/>
        </authorList>
    </citation>
    <scope>NUCLEOTIDE SEQUENCE [LARGE SCALE GENOMIC DNA]</scope>
    <source>
        <strain evidence="2 3">D20</strain>
    </source>
</reference>
<evidence type="ECO:0000256" key="1">
    <source>
        <dbReference type="SAM" id="MobiDB-lite"/>
    </source>
</evidence>
<accession>A0A2T4IIJ2</accession>
<keyword evidence="3" id="KW-1185">Reference proteome</keyword>
<sequence length="144" mass="15866">MYSGGGANSTTLHLIAFLPGQLPFEVLSVAYSANVMIRACFSERDLKHRAGACHDLYSFDATIIPEEAVAGGMPLLHYRSEATSFPGPVSRSRDSRDGKPLRKGDLVEATDPQCSYYRLYRFDPEARGYLPDAPLPDCSDYTEP</sequence>
<proteinExistence type="predicted"/>
<feature type="compositionally biased region" description="Basic and acidic residues" evidence="1">
    <location>
        <begin position="91"/>
        <end position="106"/>
    </location>
</feature>
<evidence type="ECO:0000313" key="3">
    <source>
        <dbReference type="Proteomes" id="UP000241193"/>
    </source>
</evidence>
<feature type="region of interest" description="Disordered" evidence="1">
    <location>
        <begin position="82"/>
        <end position="107"/>
    </location>
</feature>
<dbReference type="AlphaFoldDB" id="A0A2T4IIJ2"/>
<organism evidence="2 3">
    <name type="scientific">Pseudothauera lacus</name>
    <dbReference type="NCBI Taxonomy" id="2136175"/>
    <lineage>
        <taxon>Bacteria</taxon>
        <taxon>Pseudomonadati</taxon>
        <taxon>Pseudomonadota</taxon>
        <taxon>Betaproteobacteria</taxon>
        <taxon>Rhodocyclales</taxon>
        <taxon>Zoogloeaceae</taxon>
        <taxon>Pseudothauera</taxon>
    </lineage>
</organism>
<comment type="caution">
    <text evidence="2">The sequence shown here is derived from an EMBL/GenBank/DDBJ whole genome shotgun (WGS) entry which is preliminary data.</text>
</comment>
<protein>
    <submittedName>
        <fullName evidence="2">Uncharacterized protein</fullName>
    </submittedName>
</protein>
<evidence type="ECO:0000313" key="2">
    <source>
        <dbReference type="EMBL" id="PTD97583.1"/>
    </source>
</evidence>
<dbReference type="EMBL" id="PZKC01000002">
    <property type="protein sequence ID" value="PTD97583.1"/>
    <property type="molecule type" value="Genomic_DNA"/>
</dbReference>
<dbReference type="Proteomes" id="UP000241193">
    <property type="component" value="Unassembled WGS sequence"/>
</dbReference>